<dbReference type="AlphaFoldDB" id="A0A7Y0EU15"/>
<protein>
    <submittedName>
        <fullName evidence="2">Uncharacterized protein</fullName>
    </submittedName>
</protein>
<dbReference type="EMBL" id="JAAIIF010000008">
    <property type="protein sequence ID" value="NMM96368.1"/>
    <property type="molecule type" value="Genomic_DNA"/>
</dbReference>
<proteinExistence type="predicted"/>
<organism evidence="2 3">
    <name type="scientific">Bifidobacterium erythrocebi</name>
    <dbReference type="NCBI Taxonomy" id="2675325"/>
    <lineage>
        <taxon>Bacteria</taxon>
        <taxon>Bacillati</taxon>
        <taxon>Actinomycetota</taxon>
        <taxon>Actinomycetes</taxon>
        <taxon>Bifidobacteriales</taxon>
        <taxon>Bifidobacteriaceae</taxon>
        <taxon>Bifidobacterium</taxon>
    </lineage>
</organism>
<evidence type="ECO:0000313" key="3">
    <source>
        <dbReference type="Proteomes" id="UP000529710"/>
    </source>
</evidence>
<feature type="region of interest" description="Disordered" evidence="1">
    <location>
        <begin position="47"/>
        <end position="76"/>
    </location>
</feature>
<keyword evidence="3" id="KW-1185">Reference proteome</keyword>
<evidence type="ECO:0000256" key="1">
    <source>
        <dbReference type="SAM" id="MobiDB-lite"/>
    </source>
</evidence>
<comment type="caution">
    <text evidence="2">The sequence shown here is derived from an EMBL/GenBank/DDBJ whole genome shotgun (WGS) entry which is preliminary data.</text>
</comment>
<dbReference type="Proteomes" id="UP000529710">
    <property type="component" value="Unassembled WGS sequence"/>
</dbReference>
<evidence type="ECO:0000313" key="2">
    <source>
        <dbReference type="EMBL" id="NMM96368.1"/>
    </source>
</evidence>
<feature type="compositionally biased region" description="Polar residues" evidence="1">
    <location>
        <begin position="140"/>
        <end position="151"/>
    </location>
</feature>
<accession>A0A7Y0EU15</accession>
<feature type="region of interest" description="Disordered" evidence="1">
    <location>
        <begin position="117"/>
        <end position="151"/>
    </location>
</feature>
<name>A0A7Y0EU15_9BIFI</name>
<reference evidence="2 3" key="1">
    <citation type="submission" date="2020-02" db="EMBL/GenBank/DDBJ databases">
        <title>Characterization of phylogenetic diversity of novel bifidobacterial species isolated in Czech ZOOs.</title>
        <authorList>
            <person name="Lugli G.A."/>
            <person name="Vera N.B."/>
            <person name="Ventura M."/>
        </authorList>
    </citation>
    <scope>NUCLEOTIDE SEQUENCE [LARGE SCALE GENOMIC DNA]</scope>
    <source>
        <strain evidence="2 3">DSM 109960</strain>
    </source>
</reference>
<gene>
    <name evidence="2" type="ORF">G1C98_1104</name>
</gene>
<sequence>MPEGTPTASADRQYLALCRCERYKHGGLPLPRRHGINTYPCRAHRRVGQYPMPGNRPRKSTKDITKRRPSNVFPVSRVPPDAILAARPPNPRHIQSSTVAFKQRIASFLSYIQCAVQQKGPRRSPQRSTNNQRCGPHQSPFPNQHLPKTQNRWRNSGLSSLISSMKLLDCAVIAKPAS</sequence>